<dbReference type="Gene3D" id="4.10.365.10">
    <property type="entry name" value="p27"/>
    <property type="match status" value="1"/>
</dbReference>
<accession>A0A9N9MI21</accession>
<organism evidence="1 2">
    <name type="scientific">Ceutorhynchus assimilis</name>
    <name type="common">cabbage seed weevil</name>
    <dbReference type="NCBI Taxonomy" id="467358"/>
    <lineage>
        <taxon>Eukaryota</taxon>
        <taxon>Metazoa</taxon>
        <taxon>Ecdysozoa</taxon>
        <taxon>Arthropoda</taxon>
        <taxon>Hexapoda</taxon>
        <taxon>Insecta</taxon>
        <taxon>Pterygota</taxon>
        <taxon>Neoptera</taxon>
        <taxon>Endopterygota</taxon>
        <taxon>Coleoptera</taxon>
        <taxon>Polyphaga</taxon>
        <taxon>Cucujiformia</taxon>
        <taxon>Curculionidae</taxon>
        <taxon>Ceutorhynchinae</taxon>
        <taxon>Ceutorhynchus</taxon>
    </lineage>
</organism>
<dbReference type="EMBL" id="OU892287">
    <property type="protein sequence ID" value="CAG9762243.1"/>
    <property type="molecule type" value="Genomic_DNA"/>
</dbReference>
<reference evidence="1" key="1">
    <citation type="submission" date="2022-01" db="EMBL/GenBank/DDBJ databases">
        <authorList>
            <person name="King R."/>
        </authorList>
    </citation>
    <scope>NUCLEOTIDE SEQUENCE</scope>
</reference>
<dbReference type="Proteomes" id="UP001152799">
    <property type="component" value="Chromosome 11"/>
</dbReference>
<gene>
    <name evidence="1" type="ORF">CEUTPL_LOCUS2927</name>
</gene>
<proteinExistence type="predicted"/>
<dbReference type="OrthoDB" id="6818750at2759"/>
<evidence type="ECO:0000313" key="2">
    <source>
        <dbReference type="Proteomes" id="UP001152799"/>
    </source>
</evidence>
<name>A0A9N9MI21_9CUCU</name>
<keyword evidence="2" id="KW-1185">Reference proteome</keyword>
<sequence length="174" mass="20491">MEKITSENICKIIILESSQQRLFHPKLQENFLQQENLVRRKRPSVFKKCLFGKSDPDDTKRMLEEQYGLDQQRFFSRFGFDIETIEQLERTKDDVKENIENDRNEQNRKSCSAGIKNLGKKILKARRKVSFNKPQTNQSQQFITDYYQARKNSALHSLGKNTPTEQPTSNLENC</sequence>
<evidence type="ECO:0000313" key="1">
    <source>
        <dbReference type="EMBL" id="CAG9762243.1"/>
    </source>
</evidence>
<protein>
    <submittedName>
        <fullName evidence="1">Uncharacterized protein</fullName>
    </submittedName>
</protein>
<dbReference type="AlphaFoldDB" id="A0A9N9MI21"/>
<dbReference type="InterPro" id="IPR044898">
    <property type="entry name" value="CDI_dom_sf"/>
</dbReference>